<feature type="chain" id="PRO_5040485102" description="Transmembrane protein" evidence="2">
    <location>
        <begin position="22"/>
        <end position="205"/>
    </location>
</feature>
<keyword evidence="1" id="KW-0472">Membrane</keyword>
<proteinExistence type="predicted"/>
<gene>
    <name evidence="3" type="ORF">Trco_007613</name>
</gene>
<comment type="caution">
    <text evidence="3">The sequence shown here is derived from an EMBL/GenBank/DDBJ whole genome shotgun (WGS) entry which is preliminary data.</text>
</comment>
<name>A0A9P8QKT2_9HYPO</name>
<dbReference type="AlphaFoldDB" id="A0A9P8QKT2"/>
<reference evidence="3" key="1">
    <citation type="submission" date="2021-08" db="EMBL/GenBank/DDBJ databases">
        <title>Chromosome-Level Trichoderma cornu-damae using Hi-C Data.</title>
        <authorList>
            <person name="Kim C.S."/>
        </authorList>
    </citation>
    <scope>NUCLEOTIDE SEQUENCE</scope>
    <source>
        <strain evidence="3">KA19-0412C</strain>
    </source>
</reference>
<keyword evidence="1" id="KW-1133">Transmembrane helix</keyword>
<evidence type="ECO:0000256" key="1">
    <source>
        <dbReference type="SAM" id="Phobius"/>
    </source>
</evidence>
<keyword evidence="1" id="KW-0812">Transmembrane</keyword>
<keyword evidence="4" id="KW-1185">Reference proteome</keyword>
<evidence type="ECO:0000313" key="4">
    <source>
        <dbReference type="Proteomes" id="UP000827724"/>
    </source>
</evidence>
<dbReference type="OrthoDB" id="4886666at2759"/>
<evidence type="ECO:0000256" key="2">
    <source>
        <dbReference type="SAM" id="SignalP"/>
    </source>
</evidence>
<protein>
    <recommendedName>
        <fullName evidence="5">Transmembrane protein</fullName>
    </recommendedName>
</protein>
<organism evidence="3 4">
    <name type="scientific">Trichoderma cornu-damae</name>
    <dbReference type="NCBI Taxonomy" id="654480"/>
    <lineage>
        <taxon>Eukaryota</taxon>
        <taxon>Fungi</taxon>
        <taxon>Dikarya</taxon>
        <taxon>Ascomycota</taxon>
        <taxon>Pezizomycotina</taxon>
        <taxon>Sordariomycetes</taxon>
        <taxon>Hypocreomycetidae</taxon>
        <taxon>Hypocreales</taxon>
        <taxon>Hypocreaceae</taxon>
        <taxon>Trichoderma</taxon>
    </lineage>
</organism>
<sequence length="205" mass="22017">MAIRVTSLLLTILYVSGLVMSAPTTAVTTTTTTTTTTATTASLPLAAITKRCQGQVASERASGGVKAKRARLFRVDRALWEKLSESDQPTKYFLDSTLDVLETSQNVEVMPVFASDEAKSVIVDTNGDLMASYGSDKFVPVWSRGTKHHGPHRPHAVGQRFALFILGFSLSLALACSCMIDAVEKGVVSEPRDEEASQDGGKLHV</sequence>
<dbReference type="Proteomes" id="UP000827724">
    <property type="component" value="Unassembled WGS sequence"/>
</dbReference>
<dbReference type="EMBL" id="JAIWOZ010000006">
    <property type="protein sequence ID" value="KAH6604167.1"/>
    <property type="molecule type" value="Genomic_DNA"/>
</dbReference>
<evidence type="ECO:0000313" key="3">
    <source>
        <dbReference type="EMBL" id="KAH6604167.1"/>
    </source>
</evidence>
<evidence type="ECO:0008006" key="5">
    <source>
        <dbReference type="Google" id="ProtNLM"/>
    </source>
</evidence>
<feature type="transmembrane region" description="Helical" evidence="1">
    <location>
        <begin position="161"/>
        <end position="183"/>
    </location>
</feature>
<accession>A0A9P8QKT2</accession>
<keyword evidence="2" id="KW-0732">Signal</keyword>
<feature type="signal peptide" evidence="2">
    <location>
        <begin position="1"/>
        <end position="21"/>
    </location>
</feature>